<dbReference type="AlphaFoldDB" id="A0A8H6RNZ3"/>
<organism evidence="3 4">
    <name type="scientific">Pseudocercospora fuligena</name>
    <dbReference type="NCBI Taxonomy" id="685502"/>
    <lineage>
        <taxon>Eukaryota</taxon>
        <taxon>Fungi</taxon>
        <taxon>Dikarya</taxon>
        <taxon>Ascomycota</taxon>
        <taxon>Pezizomycotina</taxon>
        <taxon>Dothideomycetes</taxon>
        <taxon>Dothideomycetidae</taxon>
        <taxon>Mycosphaerellales</taxon>
        <taxon>Mycosphaerellaceae</taxon>
        <taxon>Pseudocercospora</taxon>
    </lineage>
</organism>
<dbReference type="EMBL" id="JABCIY010000040">
    <property type="protein sequence ID" value="KAF7195315.1"/>
    <property type="molecule type" value="Genomic_DNA"/>
</dbReference>
<name>A0A8H6RNZ3_9PEZI</name>
<dbReference type="SUPFAM" id="SSF53335">
    <property type="entry name" value="S-adenosyl-L-methionine-dependent methyltransferases"/>
    <property type="match status" value="1"/>
</dbReference>
<feature type="domain" description="Methyltransferase" evidence="2">
    <location>
        <begin position="78"/>
        <end position="196"/>
    </location>
</feature>
<dbReference type="GO" id="GO:0008168">
    <property type="term" value="F:methyltransferase activity"/>
    <property type="evidence" value="ECO:0007669"/>
    <property type="project" value="UniProtKB-KW"/>
</dbReference>
<feature type="region of interest" description="Disordered" evidence="1">
    <location>
        <begin position="1"/>
        <end position="21"/>
    </location>
</feature>
<dbReference type="CDD" id="cd02440">
    <property type="entry name" value="AdoMet_MTases"/>
    <property type="match status" value="1"/>
</dbReference>
<evidence type="ECO:0000256" key="1">
    <source>
        <dbReference type="SAM" id="MobiDB-lite"/>
    </source>
</evidence>
<evidence type="ECO:0000259" key="2">
    <source>
        <dbReference type="Pfam" id="PF13847"/>
    </source>
</evidence>
<evidence type="ECO:0000313" key="4">
    <source>
        <dbReference type="Proteomes" id="UP000660729"/>
    </source>
</evidence>
<proteinExistence type="predicted"/>
<dbReference type="OrthoDB" id="6329284at2759"/>
<dbReference type="InterPro" id="IPR025714">
    <property type="entry name" value="Methyltranfer_dom"/>
</dbReference>
<dbReference type="Proteomes" id="UP000660729">
    <property type="component" value="Unassembled WGS sequence"/>
</dbReference>
<dbReference type="PANTHER" id="PTHR43591:SF24">
    <property type="entry name" value="2-METHOXY-6-POLYPRENYL-1,4-BENZOQUINOL METHYLASE, MITOCHONDRIAL"/>
    <property type="match status" value="1"/>
</dbReference>
<dbReference type="GO" id="GO:0032259">
    <property type="term" value="P:methylation"/>
    <property type="evidence" value="ECO:0007669"/>
    <property type="project" value="UniProtKB-KW"/>
</dbReference>
<accession>A0A8H6RNZ3</accession>
<dbReference type="Gene3D" id="3.40.50.150">
    <property type="entry name" value="Vaccinia Virus protein VP39"/>
    <property type="match status" value="1"/>
</dbReference>
<keyword evidence="4" id="KW-1185">Reference proteome</keyword>
<keyword evidence="3" id="KW-0489">Methyltransferase</keyword>
<keyword evidence="3" id="KW-0830">Ubiquinone</keyword>
<sequence>MEGGSTRRLPHSPTPADGEHETYLDFTQDNLVAWDNIAEAWEQEQSRDPVLGGKVNDGNDMYQQCLLPVVDELANWRPGESVLDLGAGTGIIARLFARKGAHVTGLDFSEKMLTKGRESVKAKGFEGSVEYGYIDLMNQQNMAEYMLGRENAPHEGKFDLITISTTLKSLPDLTPISEALPSMLKPGGRIVIVDLHPAFSKPAGHRGIEILEDPATGKQQQNNYIKVPKYLDIPPSRSEAVRGQPEPIWLFHRPFHALLEPFFKNDLMLDAMREPAFRGEPRDLPVGQANHNISYHNFTQTPMLLAFRLVHRSSPGERL</sequence>
<protein>
    <submittedName>
        <fullName evidence="3">Ubiquinone/menaquinone biosynthesis C-methyltransferase UbiE</fullName>
    </submittedName>
</protein>
<dbReference type="Pfam" id="PF13847">
    <property type="entry name" value="Methyltransf_31"/>
    <property type="match status" value="1"/>
</dbReference>
<keyword evidence="3" id="KW-0808">Transferase</keyword>
<dbReference type="InterPro" id="IPR029063">
    <property type="entry name" value="SAM-dependent_MTases_sf"/>
</dbReference>
<reference evidence="3" key="1">
    <citation type="submission" date="2020-04" db="EMBL/GenBank/DDBJ databases">
        <title>Draft genome resource of the tomato pathogen Pseudocercospora fuligena.</title>
        <authorList>
            <person name="Zaccaron A."/>
        </authorList>
    </citation>
    <scope>NUCLEOTIDE SEQUENCE</scope>
    <source>
        <strain evidence="3">PF001</strain>
    </source>
</reference>
<comment type="caution">
    <text evidence="3">The sequence shown here is derived from an EMBL/GenBank/DDBJ whole genome shotgun (WGS) entry which is preliminary data.</text>
</comment>
<evidence type="ECO:0000313" key="3">
    <source>
        <dbReference type="EMBL" id="KAF7195315.1"/>
    </source>
</evidence>
<dbReference type="PANTHER" id="PTHR43591">
    <property type="entry name" value="METHYLTRANSFERASE"/>
    <property type="match status" value="1"/>
</dbReference>
<gene>
    <name evidence="3" type="ORF">HII31_03207</name>
</gene>